<dbReference type="NCBIfam" id="NF006592">
    <property type="entry name" value="PRK09125.1"/>
    <property type="match status" value="1"/>
</dbReference>
<dbReference type="GO" id="GO:0003910">
    <property type="term" value="F:DNA ligase (ATP) activity"/>
    <property type="evidence" value="ECO:0007669"/>
    <property type="project" value="UniProtKB-EC"/>
</dbReference>
<dbReference type="AlphaFoldDB" id="A0A502KQ83"/>
<keyword evidence="3" id="KW-0235">DNA replication</keyword>
<feature type="domain" description="ATP-dependent DNA ligase family profile" evidence="8">
    <location>
        <begin position="48"/>
        <end position="201"/>
    </location>
</feature>
<reference evidence="10 11" key="1">
    <citation type="submission" date="2019-01" db="EMBL/GenBank/DDBJ databases">
        <title>Litorilituus lipolytica sp. nov., isolated from intertidal sand of the Yellow Sea in China.</title>
        <authorList>
            <person name="Liu A."/>
        </authorList>
    </citation>
    <scope>NUCLEOTIDE SEQUENCE [LARGE SCALE GENOMIC DNA]</scope>
    <source>
        <strain evidence="10 11">RZ04</strain>
    </source>
</reference>
<evidence type="ECO:0000259" key="9">
    <source>
        <dbReference type="Pfam" id="PF14743"/>
    </source>
</evidence>
<dbReference type="Gene3D" id="2.40.50.140">
    <property type="entry name" value="Nucleic acid-binding proteins"/>
    <property type="match status" value="1"/>
</dbReference>
<dbReference type="EMBL" id="SAWY01000041">
    <property type="protein sequence ID" value="TPH12161.1"/>
    <property type="molecule type" value="Genomic_DNA"/>
</dbReference>
<dbReference type="SUPFAM" id="SSF56091">
    <property type="entry name" value="DNA ligase/mRNA capping enzyme, catalytic domain"/>
    <property type="match status" value="1"/>
</dbReference>
<feature type="domain" description="DNA ligase OB-like" evidence="9">
    <location>
        <begin position="216"/>
        <end position="280"/>
    </location>
</feature>
<dbReference type="InterPro" id="IPR012340">
    <property type="entry name" value="NA-bd_OB-fold"/>
</dbReference>
<dbReference type="InterPro" id="IPR012310">
    <property type="entry name" value="DNA_ligase_ATP-dep_cent"/>
</dbReference>
<evidence type="ECO:0000256" key="4">
    <source>
        <dbReference type="ARBA" id="ARBA00022763"/>
    </source>
</evidence>
<dbReference type="PANTHER" id="PTHR47810:SF1">
    <property type="entry name" value="DNA LIGASE B"/>
    <property type="match status" value="1"/>
</dbReference>
<keyword evidence="7" id="KW-0732">Signal</keyword>
<feature type="chain" id="PRO_5021404147" evidence="7">
    <location>
        <begin position="20"/>
        <end position="283"/>
    </location>
</feature>
<dbReference type="Pfam" id="PF01068">
    <property type="entry name" value="DNA_ligase_A_M"/>
    <property type="match status" value="1"/>
</dbReference>
<evidence type="ECO:0000256" key="2">
    <source>
        <dbReference type="ARBA" id="ARBA00022598"/>
    </source>
</evidence>
<accession>A0A502KQ83</accession>
<comment type="caution">
    <text evidence="10">The sequence shown here is derived from an EMBL/GenBank/DDBJ whole genome shotgun (WGS) entry which is preliminary data.</text>
</comment>
<protein>
    <submittedName>
        <fullName evidence="10">DNA ligase</fullName>
    </submittedName>
</protein>
<dbReference type="GO" id="GO:0005524">
    <property type="term" value="F:ATP binding"/>
    <property type="evidence" value="ECO:0007669"/>
    <property type="project" value="InterPro"/>
</dbReference>
<keyword evidence="5" id="KW-0234">DNA repair</keyword>
<name>A0A502KQ83_9GAMM</name>
<sequence length="283" mass="32606">MNNYLYCVLIFIAITSNLAAQSHHKPSIQHGISYNEQSDLTKNIQLYFVSEKLDGMRGYWDGNTLYSRQGNKINTPTWFTKDWPETPFDGELWMGRNSFQRLMSCVKSTNNSNCWQSIRFYLFDMPLHQGNFQQRLAAMKLADTQCKSPYLTVIKQFKVASMSALEYKLNNITEQGGEGLMLHKSTALYKVGRNTDLIKLKKHQDDEAIVLAHNLGKGKYRNKLGSLLVKNRQGITFKIGSGFTDHDRNYPPEIGSTITYKYNGTTDAGIPRFARYWRIRKDK</sequence>
<keyword evidence="4" id="KW-0227">DNA damage</keyword>
<dbReference type="RefSeq" id="WP_140605692.1">
    <property type="nucleotide sequence ID" value="NZ_SAWY01000041.1"/>
</dbReference>
<gene>
    <name evidence="10" type="ORF">EPA86_17575</name>
</gene>
<dbReference type="GO" id="GO:0006281">
    <property type="term" value="P:DNA repair"/>
    <property type="evidence" value="ECO:0007669"/>
    <property type="project" value="UniProtKB-KW"/>
</dbReference>
<keyword evidence="11" id="KW-1185">Reference proteome</keyword>
<dbReference type="SUPFAM" id="SSF50249">
    <property type="entry name" value="Nucleic acid-binding proteins"/>
    <property type="match status" value="1"/>
</dbReference>
<dbReference type="Proteomes" id="UP000315303">
    <property type="component" value="Unassembled WGS sequence"/>
</dbReference>
<evidence type="ECO:0000313" key="11">
    <source>
        <dbReference type="Proteomes" id="UP000315303"/>
    </source>
</evidence>
<evidence type="ECO:0000256" key="6">
    <source>
        <dbReference type="ARBA" id="ARBA00034003"/>
    </source>
</evidence>
<dbReference type="GO" id="GO:0006260">
    <property type="term" value="P:DNA replication"/>
    <property type="evidence" value="ECO:0007669"/>
    <property type="project" value="UniProtKB-KW"/>
</dbReference>
<evidence type="ECO:0000256" key="5">
    <source>
        <dbReference type="ARBA" id="ARBA00023204"/>
    </source>
</evidence>
<dbReference type="GO" id="GO:0006310">
    <property type="term" value="P:DNA recombination"/>
    <property type="evidence" value="ECO:0007669"/>
    <property type="project" value="InterPro"/>
</dbReference>
<dbReference type="PANTHER" id="PTHR47810">
    <property type="entry name" value="DNA LIGASE"/>
    <property type="match status" value="1"/>
</dbReference>
<comment type="cofactor">
    <cofactor evidence="1">
        <name>a divalent metal cation</name>
        <dbReference type="ChEBI" id="CHEBI:60240"/>
    </cofactor>
</comment>
<dbReference type="InterPro" id="IPR029319">
    <property type="entry name" value="DNA_ligase_OB"/>
</dbReference>
<evidence type="ECO:0000256" key="1">
    <source>
        <dbReference type="ARBA" id="ARBA00001968"/>
    </source>
</evidence>
<dbReference type="OrthoDB" id="9782700at2"/>
<dbReference type="CDD" id="cd08041">
    <property type="entry name" value="OBF_kDNA_ligase_like"/>
    <property type="match status" value="1"/>
</dbReference>
<comment type="catalytic activity">
    <reaction evidence="6">
        <text>ATP + (deoxyribonucleotide)n-3'-hydroxyl + 5'-phospho-(deoxyribonucleotide)m = (deoxyribonucleotide)n+m + AMP + diphosphate.</text>
        <dbReference type="EC" id="6.5.1.1"/>
    </reaction>
</comment>
<dbReference type="CDD" id="cd07896">
    <property type="entry name" value="Adenylation_kDNA_ligase_like"/>
    <property type="match status" value="1"/>
</dbReference>
<evidence type="ECO:0000256" key="7">
    <source>
        <dbReference type="SAM" id="SignalP"/>
    </source>
</evidence>
<dbReference type="Gene3D" id="3.30.1490.70">
    <property type="match status" value="1"/>
</dbReference>
<evidence type="ECO:0000256" key="3">
    <source>
        <dbReference type="ARBA" id="ARBA00022705"/>
    </source>
</evidence>
<evidence type="ECO:0000259" key="8">
    <source>
        <dbReference type="Pfam" id="PF01068"/>
    </source>
</evidence>
<proteinExistence type="predicted"/>
<keyword evidence="2 10" id="KW-0436">Ligase</keyword>
<dbReference type="Pfam" id="PF14743">
    <property type="entry name" value="DNA_ligase_OB_2"/>
    <property type="match status" value="1"/>
</dbReference>
<evidence type="ECO:0000313" key="10">
    <source>
        <dbReference type="EMBL" id="TPH12161.1"/>
    </source>
</evidence>
<feature type="signal peptide" evidence="7">
    <location>
        <begin position="1"/>
        <end position="19"/>
    </location>
</feature>
<organism evidence="10 11">
    <name type="scientific">Litorilituus lipolyticus</name>
    <dbReference type="NCBI Taxonomy" id="2491017"/>
    <lineage>
        <taxon>Bacteria</taxon>
        <taxon>Pseudomonadati</taxon>
        <taxon>Pseudomonadota</taxon>
        <taxon>Gammaproteobacteria</taxon>
        <taxon>Alteromonadales</taxon>
        <taxon>Colwelliaceae</taxon>
        <taxon>Litorilituus</taxon>
    </lineage>
</organism>
<dbReference type="Gene3D" id="3.30.470.30">
    <property type="entry name" value="DNA ligase/mRNA capping enzyme"/>
    <property type="match status" value="1"/>
</dbReference>
<dbReference type="InterPro" id="IPR050326">
    <property type="entry name" value="NAD_dep_DNA_ligaseB"/>
</dbReference>